<organism evidence="1 2">
    <name type="scientific">Vararia minispora EC-137</name>
    <dbReference type="NCBI Taxonomy" id="1314806"/>
    <lineage>
        <taxon>Eukaryota</taxon>
        <taxon>Fungi</taxon>
        <taxon>Dikarya</taxon>
        <taxon>Basidiomycota</taxon>
        <taxon>Agaricomycotina</taxon>
        <taxon>Agaricomycetes</taxon>
        <taxon>Russulales</taxon>
        <taxon>Lachnocladiaceae</taxon>
        <taxon>Vararia</taxon>
    </lineage>
</organism>
<protein>
    <submittedName>
        <fullName evidence="1">Uncharacterized protein</fullName>
    </submittedName>
</protein>
<sequence>NVQTMDFDAISRDVYALRDSGEPISGPVKEALRVVEDALDTYGLDQTSLSFNGGKDCTVLLHLYCAAIRRKFPADSARRIPALYIPVPSPFPALESFIDEAAQKYGLDLFHCVQPPSQPVETVLANADGRPSDQTVGSDDHVKSKGGEGMRYALATYKDNFPRIRAILIGTRRTDPNGANLSFVDPTDADWPKFDRVHPVINWGYADVWCFLRQLKVPYCCLYDEGYTSLGSTFNTFRNPALRIPSAAALHDSFTSSTTCSPFELPSLRGLQHSESTSKASFALPDVRQLRVISDASATYGESERYLPAYELKDGAHERLGRGSRPPTGTPVSASA</sequence>
<reference evidence="1" key="1">
    <citation type="submission" date="2021-02" db="EMBL/GenBank/DDBJ databases">
        <authorList>
            <consortium name="DOE Joint Genome Institute"/>
            <person name="Ahrendt S."/>
            <person name="Looney B.P."/>
            <person name="Miyauchi S."/>
            <person name="Morin E."/>
            <person name="Drula E."/>
            <person name="Courty P.E."/>
            <person name="Chicoki N."/>
            <person name="Fauchery L."/>
            <person name="Kohler A."/>
            <person name="Kuo A."/>
            <person name="Labutti K."/>
            <person name="Pangilinan J."/>
            <person name="Lipzen A."/>
            <person name="Riley R."/>
            <person name="Andreopoulos W."/>
            <person name="He G."/>
            <person name="Johnson J."/>
            <person name="Barry K.W."/>
            <person name="Grigoriev I.V."/>
            <person name="Nagy L."/>
            <person name="Hibbett D."/>
            <person name="Henrissat B."/>
            <person name="Matheny P.B."/>
            <person name="Labbe J."/>
            <person name="Martin F."/>
        </authorList>
    </citation>
    <scope>NUCLEOTIDE SEQUENCE</scope>
    <source>
        <strain evidence="1">EC-137</strain>
    </source>
</reference>
<feature type="non-terminal residue" evidence="1">
    <location>
        <position position="1"/>
    </location>
</feature>
<evidence type="ECO:0000313" key="1">
    <source>
        <dbReference type="EMBL" id="KAI0037065.1"/>
    </source>
</evidence>
<accession>A0ACB8QZV9</accession>
<proteinExistence type="predicted"/>
<evidence type="ECO:0000313" key="2">
    <source>
        <dbReference type="Proteomes" id="UP000814128"/>
    </source>
</evidence>
<gene>
    <name evidence="1" type="ORF">K488DRAFT_39976</name>
</gene>
<keyword evidence="2" id="KW-1185">Reference proteome</keyword>
<comment type="caution">
    <text evidence="1">The sequence shown here is derived from an EMBL/GenBank/DDBJ whole genome shotgun (WGS) entry which is preliminary data.</text>
</comment>
<dbReference type="Proteomes" id="UP000814128">
    <property type="component" value="Unassembled WGS sequence"/>
</dbReference>
<dbReference type="EMBL" id="MU273466">
    <property type="protein sequence ID" value="KAI0037065.1"/>
    <property type="molecule type" value="Genomic_DNA"/>
</dbReference>
<reference evidence="1" key="2">
    <citation type="journal article" date="2022" name="New Phytol.">
        <title>Evolutionary transition to the ectomycorrhizal habit in the genomes of a hyperdiverse lineage of mushroom-forming fungi.</title>
        <authorList>
            <person name="Looney B."/>
            <person name="Miyauchi S."/>
            <person name="Morin E."/>
            <person name="Drula E."/>
            <person name="Courty P.E."/>
            <person name="Kohler A."/>
            <person name="Kuo A."/>
            <person name="LaButti K."/>
            <person name="Pangilinan J."/>
            <person name="Lipzen A."/>
            <person name="Riley R."/>
            <person name="Andreopoulos W."/>
            <person name="He G."/>
            <person name="Johnson J."/>
            <person name="Nolan M."/>
            <person name="Tritt A."/>
            <person name="Barry K.W."/>
            <person name="Grigoriev I.V."/>
            <person name="Nagy L.G."/>
            <person name="Hibbett D."/>
            <person name="Henrissat B."/>
            <person name="Matheny P.B."/>
            <person name="Labbe J."/>
            <person name="Martin F.M."/>
        </authorList>
    </citation>
    <scope>NUCLEOTIDE SEQUENCE</scope>
    <source>
        <strain evidence="1">EC-137</strain>
    </source>
</reference>
<name>A0ACB8QZV9_9AGAM</name>